<dbReference type="Gene3D" id="2.30.42.10">
    <property type="match status" value="1"/>
</dbReference>
<feature type="transmembrane region" description="Helical" evidence="11">
    <location>
        <begin position="6"/>
        <end position="25"/>
    </location>
</feature>
<dbReference type="STRING" id="1167006.UWK_02083"/>
<keyword evidence="6 11" id="KW-0378">Hydrolase</keyword>
<evidence type="ECO:0000313" key="13">
    <source>
        <dbReference type="EMBL" id="AGF78627.1"/>
    </source>
</evidence>
<evidence type="ECO:0000256" key="2">
    <source>
        <dbReference type="ARBA" id="ARBA00004141"/>
    </source>
</evidence>
<feature type="transmembrane region" description="Helical" evidence="11">
    <location>
        <begin position="331"/>
        <end position="350"/>
    </location>
</feature>
<evidence type="ECO:0000313" key="14">
    <source>
        <dbReference type="Proteomes" id="UP000011721"/>
    </source>
</evidence>
<sequence>MNTLVSFIVCLGILIFVHELGHFLFAKLFKVRVLKFSLGFGPKIYSKTVGETVYQLSALPLGGYVKMFGENPDEQEEVDSSDRDASFAHKSVGQRFLIVLAGPVFNLLFSLILFFFVFFFMGLPDSRDTTKIGEVTADSPAAEAGVLPGDTILTINGHATEQWMDVLNLVKDSRGEALHFVLARDNEEVALVVIPAIQPVKNIFGEKVEERYMIGIVKAEELFYTPTGLVGAFQAACAQTWMYISLTVLGFVKLIQQVVPVSELGGPILIAQIAGKQMQAGWINFVFFTGLLSVNLGILNLLPIPVLDGGHLMFLSFEAIRRKPMSEKMQIFAQQLGIAFLGVAMIFVFYNDLARIFGS</sequence>
<evidence type="ECO:0000256" key="5">
    <source>
        <dbReference type="ARBA" id="ARBA00022692"/>
    </source>
</evidence>
<dbReference type="InterPro" id="IPR008915">
    <property type="entry name" value="Peptidase_M50"/>
</dbReference>
<dbReference type="Pfam" id="PF02163">
    <property type="entry name" value="Peptidase_M50"/>
    <property type="match status" value="1"/>
</dbReference>
<dbReference type="CDD" id="cd06163">
    <property type="entry name" value="S2P-M50_PDZ_RseP-like"/>
    <property type="match status" value="1"/>
</dbReference>
<dbReference type="InterPro" id="IPR036034">
    <property type="entry name" value="PDZ_sf"/>
</dbReference>
<dbReference type="AlphaFoldDB" id="M1PAF2"/>
<dbReference type="InterPro" id="IPR004387">
    <property type="entry name" value="Pept_M50_Zn"/>
</dbReference>
<dbReference type="Pfam" id="PF17820">
    <property type="entry name" value="PDZ_6"/>
    <property type="match status" value="1"/>
</dbReference>
<dbReference type="EC" id="3.4.24.-" evidence="11"/>
<feature type="transmembrane region" description="Helical" evidence="11">
    <location>
        <begin position="96"/>
        <end position="121"/>
    </location>
</feature>
<dbReference type="GO" id="GO:0016020">
    <property type="term" value="C:membrane"/>
    <property type="evidence" value="ECO:0007669"/>
    <property type="project" value="UniProtKB-SubCell"/>
</dbReference>
<dbReference type="SUPFAM" id="SSF50156">
    <property type="entry name" value="PDZ domain-like"/>
    <property type="match status" value="1"/>
</dbReference>
<protein>
    <recommendedName>
        <fullName evidence="11">Zinc metalloprotease</fullName>
        <ecNumber evidence="11">3.4.24.-</ecNumber>
    </recommendedName>
</protein>
<dbReference type="SMART" id="SM00228">
    <property type="entry name" value="PDZ"/>
    <property type="match status" value="1"/>
</dbReference>
<dbReference type="HOGENOM" id="CLU_025778_1_0_7"/>
<feature type="transmembrane region" description="Helical" evidence="11">
    <location>
        <begin position="282"/>
        <end position="302"/>
    </location>
</feature>
<accession>M1PAF2</accession>
<evidence type="ECO:0000256" key="1">
    <source>
        <dbReference type="ARBA" id="ARBA00001947"/>
    </source>
</evidence>
<dbReference type="GO" id="GO:0046872">
    <property type="term" value="F:metal ion binding"/>
    <property type="evidence" value="ECO:0007669"/>
    <property type="project" value="UniProtKB-KW"/>
</dbReference>
<dbReference type="GO" id="GO:0006508">
    <property type="term" value="P:proteolysis"/>
    <property type="evidence" value="ECO:0007669"/>
    <property type="project" value="UniProtKB-KW"/>
</dbReference>
<name>M1PAF2_DESSD</name>
<dbReference type="Proteomes" id="UP000011721">
    <property type="component" value="Chromosome"/>
</dbReference>
<comment type="similarity">
    <text evidence="3 11">Belongs to the peptidase M50B family.</text>
</comment>
<dbReference type="GO" id="GO:0004222">
    <property type="term" value="F:metalloendopeptidase activity"/>
    <property type="evidence" value="ECO:0007669"/>
    <property type="project" value="InterPro"/>
</dbReference>
<gene>
    <name evidence="13" type="ordered locus">UWK_02083</name>
</gene>
<keyword evidence="7 11" id="KW-0862">Zinc</keyword>
<evidence type="ECO:0000256" key="9">
    <source>
        <dbReference type="ARBA" id="ARBA00023049"/>
    </source>
</evidence>
<evidence type="ECO:0000256" key="3">
    <source>
        <dbReference type="ARBA" id="ARBA00007931"/>
    </source>
</evidence>
<evidence type="ECO:0000259" key="12">
    <source>
        <dbReference type="SMART" id="SM00228"/>
    </source>
</evidence>
<keyword evidence="14" id="KW-1185">Reference proteome</keyword>
<dbReference type="OrthoDB" id="9782003at2"/>
<evidence type="ECO:0000256" key="7">
    <source>
        <dbReference type="ARBA" id="ARBA00022833"/>
    </source>
</evidence>
<reference evidence="14" key="1">
    <citation type="journal article" date="2013" name="Stand. Genomic Sci.">
        <title>Complete genome sequence of Desulfocapsa sulfexigens, a marine deltaproteobacterium specialized in disproportionating inorganic sulfur compounds.</title>
        <authorList>
            <person name="Finster K.W."/>
            <person name="Kjeldsen K.U."/>
            <person name="Kube M."/>
            <person name="Reinhardt R."/>
            <person name="Mussmann M."/>
            <person name="Amann R."/>
            <person name="Schreiber L."/>
        </authorList>
    </citation>
    <scope>NUCLEOTIDE SEQUENCE [LARGE SCALE GENOMIC DNA]</scope>
    <source>
        <strain evidence="14">DSM 10523 / SB164P1</strain>
    </source>
</reference>
<dbReference type="InterPro" id="IPR041489">
    <property type="entry name" value="PDZ_6"/>
</dbReference>
<evidence type="ECO:0000256" key="6">
    <source>
        <dbReference type="ARBA" id="ARBA00022801"/>
    </source>
</evidence>
<keyword evidence="10 11" id="KW-0472">Membrane</keyword>
<keyword evidence="4 13" id="KW-0645">Protease</keyword>
<dbReference type="RefSeq" id="WP_015404317.1">
    <property type="nucleotide sequence ID" value="NC_020304.1"/>
</dbReference>
<keyword evidence="8 11" id="KW-1133">Transmembrane helix</keyword>
<comment type="subcellular location">
    <subcellularLocation>
        <location evidence="2">Membrane</location>
        <topology evidence="2">Multi-pass membrane protein</topology>
    </subcellularLocation>
</comment>
<dbReference type="InterPro" id="IPR001478">
    <property type="entry name" value="PDZ"/>
</dbReference>
<keyword evidence="5 11" id="KW-0812">Transmembrane</keyword>
<keyword evidence="11" id="KW-0479">Metal-binding</keyword>
<organism evidence="13 14">
    <name type="scientific">Desulfocapsa sulfexigens (strain DSM 10523 / SB164P1)</name>
    <dbReference type="NCBI Taxonomy" id="1167006"/>
    <lineage>
        <taxon>Bacteria</taxon>
        <taxon>Pseudomonadati</taxon>
        <taxon>Thermodesulfobacteriota</taxon>
        <taxon>Desulfobulbia</taxon>
        <taxon>Desulfobulbales</taxon>
        <taxon>Desulfocapsaceae</taxon>
        <taxon>Desulfocapsa</taxon>
    </lineage>
</organism>
<dbReference type="CDD" id="cd23081">
    <property type="entry name" value="cpPDZ_EcRseP-like"/>
    <property type="match status" value="1"/>
</dbReference>
<keyword evidence="9 11" id="KW-0482">Metalloprotease</keyword>
<proteinExistence type="inferred from homology"/>
<dbReference type="KEGG" id="dsf:UWK_02083"/>
<dbReference type="NCBIfam" id="TIGR00054">
    <property type="entry name" value="RIP metalloprotease RseP"/>
    <property type="match status" value="1"/>
</dbReference>
<dbReference type="PANTHER" id="PTHR42837:SF2">
    <property type="entry name" value="MEMBRANE METALLOPROTEASE ARASP2, CHLOROPLASTIC-RELATED"/>
    <property type="match status" value="1"/>
</dbReference>
<dbReference type="eggNOG" id="COG0750">
    <property type="taxonomic scope" value="Bacteria"/>
</dbReference>
<dbReference type="PATRIC" id="fig|1167006.5.peg.2270"/>
<evidence type="ECO:0000256" key="4">
    <source>
        <dbReference type="ARBA" id="ARBA00022670"/>
    </source>
</evidence>
<feature type="domain" description="PDZ" evidence="12">
    <location>
        <begin position="114"/>
        <end position="186"/>
    </location>
</feature>
<evidence type="ECO:0000256" key="11">
    <source>
        <dbReference type="RuleBase" id="RU362031"/>
    </source>
</evidence>
<dbReference type="PANTHER" id="PTHR42837">
    <property type="entry name" value="REGULATOR OF SIGMA-E PROTEASE RSEP"/>
    <property type="match status" value="1"/>
</dbReference>
<evidence type="ECO:0000256" key="10">
    <source>
        <dbReference type="ARBA" id="ARBA00023136"/>
    </source>
</evidence>
<evidence type="ECO:0000256" key="8">
    <source>
        <dbReference type="ARBA" id="ARBA00022989"/>
    </source>
</evidence>
<comment type="cofactor">
    <cofactor evidence="1 11">
        <name>Zn(2+)</name>
        <dbReference type="ChEBI" id="CHEBI:29105"/>
    </cofactor>
</comment>
<dbReference type="EMBL" id="CP003985">
    <property type="protein sequence ID" value="AGF78627.1"/>
    <property type="molecule type" value="Genomic_DNA"/>
</dbReference>